<accession>A0A382J0R0</accession>
<name>A0A382J0R0_9ZZZZ</name>
<dbReference type="EMBL" id="UINC01070890">
    <property type="protein sequence ID" value="SVC05388.1"/>
    <property type="molecule type" value="Genomic_DNA"/>
</dbReference>
<dbReference type="PROSITE" id="PS51833">
    <property type="entry name" value="HDOD"/>
    <property type="match status" value="1"/>
</dbReference>
<dbReference type="Pfam" id="PF08668">
    <property type="entry name" value="HDOD"/>
    <property type="match status" value="1"/>
</dbReference>
<evidence type="ECO:0000313" key="2">
    <source>
        <dbReference type="EMBL" id="SVC05388.1"/>
    </source>
</evidence>
<dbReference type="InterPro" id="IPR013976">
    <property type="entry name" value="HDOD"/>
</dbReference>
<evidence type="ECO:0000259" key="1">
    <source>
        <dbReference type="PROSITE" id="PS51833"/>
    </source>
</evidence>
<dbReference type="InterPro" id="IPR052340">
    <property type="entry name" value="RNase_Y/CdgJ"/>
</dbReference>
<organism evidence="2">
    <name type="scientific">marine metagenome</name>
    <dbReference type="NCBI Taxonomy" id="408172"/>
    <lineage>
        <taxon>unclassified sequences</taxon>
        <taxon>metagenomes</taxon>
        <taxon>ecological metagenomes</taxon>
    </lineage>
</organism>
<gene>
    <name evidence="2" type="ORF">METZ01_LOCUS258242</name>
</gene>
<dbReference type="PANTHER" id="PTHR33525">
    <property type="match status" value="1"/>
</dbReference>
<sequence length="340" mass="37458">VIEEAQPAGNRLIILGDKIAPTPHLTAFVKNLKLENSLLDLGEQVKYAICSDSSEVATTLRRYQDDVKMVLIGPGLRGNGVTVARMLATKAHIVMIIDPRVNPLGADPASYAHVQANLEELDVILALTKDADEAFFQPLIKEYVVSGMLVGTDLESMSPEERAEMIDKRLDAVNTFPSLPDTQRKVAALDDLDPPKKWAEAIDEDLPTKTVILRILNSARYGFRSRVETIDQAVALASARTIREIVTACQIRQIFSKTSDGTIDQFWKHSLAVANFAKLLSLPADPGAQDSQQKTEFERFQLEEEQGAVLQEAKLWEKIDLGEGDDPFTAGLLHDIGKVT</sequence>
<feature type="non-terminal residue" evidence="2">
    <location>
        <position position="1"/>
    </location>
</feature>
<dbReference type="PANTHER" id="PTHR33525:SF3">
    <property type="entry name" value="RIBONUCLEASE Y"/>
    <property type="match status" value="1"/>
</dbReference>
<dbReference type="SUPFAM" id="SSF109604">
    <property type="entry name" value="HD-domain/PDEase-like"/>
    <property type="match status" value="1"/>
</dbReference>
<dbReference type="AlphaFoldDB" id="A0A382J0R0"/>
<reference evidence="2" key="1">
    <citation type="submission" date="2018-05" db="EMBL/GenBank/DDBJ databases">
        <authorList>
            <person name="Lanie J.A."/>
            <person name="Ng W.-L."/>
            <person name="Kazmierczak K.M."/>
            <person name="Andrzejewski T.M."/>
            <person name="Davidsen T.M."/>
            <person name="Wayne K.J."/>
            <person name="Tettelin H."/>
            <person name="Glass J.I."/>
            <person name="Rusch D."/>
            <person name="Podicherti R."/>
            <person name="Tsui H.-C.T."/>
            <person name="Winkler M.E."/>
        </authorList>
    </citation>
    <scope>NUCLEOTIDE SEQUENCE</scope>
</reference>
<dbReference type="Gene3D" id="1.10.3210.10">
    <property type="entry name" value="Hypothetical protein af1432"/>
    <property type="match status" value="1"/>
</dbReference>
<feature type="non-terminal residue" evidence="2">
    <location>
        <position position="340"/>
    </location>
</feature>
<proteinExistence type="predicted"/>
<feature type="domain" description="HDOD" evidence="1">
    <location>
        <begin position="173"/>
        <end position="340"/>
    </location>
</feature>
<protein>
    <recommendedName>
        <fullName evidence="1">HDOD domain-containing protein</fullName>
    </recommendedName>
</protein>